<evidence type="ECO:0000256" key="1">
    <source>
        <dbReference type="SAM" id="Phobius"/>
    </source>
</evidence>
<keyword evidence="1" id="KW-1133">Transmembrane helix</keyword>
<accession>A0A2G5TV44</accession>
<proteinExistence type="predicted"/>
<dbReference type="EMBL" id="PDUG01000004">
    <property type="protein sequence ID" value="PIC31167.1"/>
    <property type="molecule type" value="Genomic_DNA"/>
</dbReference>
<keyword evidence="1" id="KW-0472">Membrane</keyword>
<organism evidence="2 3">
    <name type="scientific">Caenorhabditis nigoni</name>
    <dbReference type="NCBI Taxonomy" id="1611254"/>
    <lineage>
        <taxon>Eukaryota</taxon>
        <taxon>Metazoa</taxon>
        <taxon>Ecdysozoa</taxon>
        <taxon>Nematoda</taxon>
        <taxon>Chromadorea</taxon>
        <taxon>Rhabditida</taxon>
        <taxon>Rhabditina</taxon>
        <taxon>Rhabditomorpha</taxon>
        <taxon>Rhabditoidea</taxon>
        <taxon>Rhabditidae</taxon>
        <taxon>Peloderinae</taxon>
        <taxon>Caenorhabditis</taxon>
    </lineage>
</organism>
<keyword evidence="3" id="KW-1185">Reference proteome</keyword>
<reference evidence="3" key="1">
    <citation type="submission" date="2017-10" db="EMBL/GenBank/DDBJ databases">
        <title>Rapid genome shrinkage in a self-fertile nematode reveals novel sperm competition proteins.</title>
        <authorList>
            <person name="Yin D."/>
            <person name="Schwarz E.M."/>
            <person name="Thomas C.G."/>
            <person name="Felde R.L."/>
            <person name="Korf I.F."/>
            <person name="Cutter A.D."/>
            <person name="Schartner C.M."/>
            <person name="Ralston E.J."/>
            <person name="Meyer B.J."/>
            <person name="Haag E.S."/>
        </authorList>
    </citation>
    <scope>NUCLEOTIDE SEQUENCE [LARGE SCALE GENOMIC DNA]</scope>
    <source>
        <strain evidence="3">JU1422</strain>
    </source>
</reference>
<keyword evidence="1" id="KW-0812">Transmembrane</keyword>
<evidence type="ECO:0000313" key="3">
    <source>
        <dbReference type="Proteomes" id="UP000230233"/>
    </source>
</evidence>
<comment type="caution">
    <text evidence="2">The sequence shown here is derived from an EMBL/GenBank/DDBJ whole genome shotgun (WGS) entry which is preliminary data.</text>
</comment>
<gene>
    <name evidence="2" type="primary">Cnig_chr_IV.g11945</name>
    <name evidence="2" type="ORF">B9Z55_011945</name>
</gene>
<name>A0A2G5TV44_9PELO</name>
<sequence>MHTYFCRTLYISKNLLFDDTSHKNRYMSSRWTILVELYLSVYGIYVIGFLYKEDGGKLKIRKTKFKMQEGNNKRGKGEYIGEHEKVSQ</sequence>
<dbReference type="Proteomes" id="UP000230233">
    <property type="component" value="Chromosome IV"/>
</dbReference>
<protein>
    <submittedName>
        <fullName evidence="2">Uncharacterized protein</fullName>
    </submittedName>
</protein>
<feature type="transmembrane region" description="Helical" evidence="1">
    <location>
        <begin position="31"/>
        <end position="51"/>
    </location>
</feature>
<dbReference type="AlphaFoldDB" id="A0A2G5TV44"/>
<evidence type="ECO:0000313" key="2">
    <source>
        <dbReference type="EMBL" id="PIC31167.1"/>
    </source>
</evidence>